<dbReference type="GO" id="GO:0005743">
    <property type="term" value="C:mitochondrial inner membrane"/>
    <property type="evidence" value="ECO:0007669"/>
    <property type="project" value="UniProtKB-SubCell"/>
</dbReference>
<evidence type="ECO:0000256" key="7">
    <source>
        <dbReference type="ARBA" id="ARBA00022989"/>
    </source>
</evidence>
<dbReference type="PANTHER" id="PTHR45671:SF12">
    <property type="entry name" value="MITOCHONDRIAL PHOSPHATE CARRIER PROTEIN"/>
    <property type="match status" value="1"/>
</dbReference>
<dbReference type="SUPFAM" id="SSF103506">
    <property type="entry name" value="Mitochondrial carrier"/>
    <property type="match status" value="1"/>
</dbReference>
<protein>
    <submittedName>
        <fullName evidence="10">Uncharacterized protein</fullName>
    </submittedName>
</protein>
<keyword evidence="4" id="KW-0812">Transmembrane</keyword>
<keyword evidence="3" id="KW-0813">Transport</keyword>
<keyword evidence="11" id="KW-1185">Reference proteome</keyword>
<organism evidence="10 11">
    <name type="scientific">Dactylonectria estremocensis</name>
    <dbReference type="NCBI Taxonomy" id="1079267"/>
    <lineage>
        <taxon>Eukaryota</taxon>
        <taxon>Fungi</taxon>
        <taxon>Dikarya</taxon>
        <taxon>Ascomycota</taxon>
        <taxon>Pezizomycotina</taxon>
        <taxon>Sordariomycetes</taxon>
        <taxon>Hypocreomycetidae</taxon>
        <taxon>Hypocreales</taxon>
        <taxon>Nectriaceae</taxon>
        <taxon>Dactylonectria</taxon>
    </lineage>
</organism>
<dbReference type="OrthoDB" id="5102027at2759"/>
<evidence type="ECO:0000256" key="1">
    <source>
        <dbReference type="ARBA" id="ARBA00004448"/>
    </source>
</evidence>
<comment type="caution">
    <text evidence="10">The sequence shown here is derived from an EMBL/GenBank/DDBJ whole genome shotgun (WGS) entry which is preliminary data.</text>
</comment>
<evidence type="ECO:0000256" key="9">
    <source>
        <dbReference type="ARBA" id="ARBA00023136"/>
    </source>
</evidence>
<proteinExistence type="inferred from homology"/>
<evidence type="ECO:0000256" key="4">
    <source>
        <dbReference type="ARBA" id="ARBA00022692"/>
    </source>
</evidence>
<comment type="similarity">
    <text evidence="2">Belongs to the mitochondrial carrier (TC 2.A.29) family.</text>
</comment>
<evidence type="ECO:0000256" key="2">
    <source>
        <dbReference type="ARBA" id="ARBA00006375"/>
    </source>
</evidence>
<evidence type="ECO:0000256" key="8">
    <source>
        <dbReference type="ARBA" id="ARBA00023128"/>
    </source>
</evidence>
<keyword evidence="8" id="KW-0496">Mitochondrion</keyword>
<dbReference type="GO" id="GO:1990547">
    <property type="term" value="P:mitochondrial phosphate ion transmembrane transport"/>
    <property type="evidence" value="ECO:0007669"/>
    <property type="project" value="InterPro"/>
</dbReference>
<reference evidence="10" key="1">
    <citation type="journal article" date="2021" name="Nat. Commun.">
        <title>Genetic determinants of endophytism in the Arabidopsis root mycobiome.</title>
        <authorList>
            <person name="Mesny F."/>
            <person name="Miyauchi S."/>
            <person name="Thiergart T."/>
            <person name="Pickel B."/>
            <person name="Atanasova L."/>
            <person name="Karlsson M."/>
            <person name="Huettel B."/>
            <person name="Barry K.W."/>
            <person name="Haridas S."/>
            <person name="Chen C."/>
            <person name="Bauer D."/>
            <person name="Andreopoulos W."/>
            <person name="Pangilinan J."/>
            <person name="LaButti K."/>
            <person name="Riley R."/>
            <person name="Lipzen A."/>
            <person name="Clum A."/>
            <person name="Drula E."/>
            <person name="Henrissat B."/>
            <person name="Kohler A."/>
            <person name="Grigoriev I.V."/>
            <person name="Martin F.M."/>
            <person name="Hacquard S."/>
        </authorList>
    </citation>
    <scope>NUCLEOTIDE SEQUENCE</scope>
    <source>
        <strain evidence="10">MPI-CAGE-AT-0021</strain>
    </source>
</reference>
<keyword evidence="5" id="KW-0677">Repeat</keyword>
<evidence type="ECO:0000313" key="11">
    <source>
        <dbReference type="Proteomes" id="UP000717696"/>
    </source>
</evidence>
<dbReference type="AlphaFoldDB" id="A0A9P9IH60"/>
<keyword evidence="7" id="KW-1133">Transmembrane helix</keyword>
<dbReference type="InterPro" id="IPR023395">
    <property type="entry name" value="MCP_dom_sf"/>
</dbReference>
<dbReference type="Proteomes" id="UP000717696">
    <property type="component" value="Unassembled WGS sequence"/>
</dbReference>
<gene>
    <name evidence="10" type="ORF">B0J13DRAFT_680855</name>
</gene>
<keyword evidence="6" id="KW-0999">Mitochondrion inner membrane</keyword>
<evidence type="ECO:0000256" key="3">
    <source>
        <dbReference type="ARBA" id="ARBA00022448"/>
    </source>
</evidence>
<dbReference type="PANTHER" id="PTHR45671">
    <property type="entry name" value="SOLUTE CARRIER FAMILY 25 (MITOCHONDRIAL CARRIER PHOSPHATE CARRIER), MEMBER 3, LIKE-RELATED-RELATED"/>
    <property type="match status" value="1"/>
</dbReference>
<sequence>FGGYELLKTRAIDALGYESASKNRYAVSLGSSAIVEIASSIALCPFEAVRIRLVS</sequence>
<evidence type="ECO:0000313" key="10">
    <source>
        <dbReference type="EMBL" id="KAH7119449.1"/>
    </source>
</evidence>
<accession>A0A9P9IH60</accession>
<dbReference type="EMBL" id="JAGMUU010000030">
    <property type="protein sequence ID" value="KAH7119449.1"/>
    <property type="molecule type" value="Genomic_DNA"/>
</dbReference>
<feature type="non-terminal residue" evidence="10">
    <location>
        <position position="1"/>
    </location>
</feature>
<dbReference type="InterPro" id="IPR044677">
    <property type="entry name" value="SLC25A3/Pic2/Mir1-like"/>
</dbReference>
<dbReference type="Gene3D" id="1.50.40.10">
    <property type="entry name" value="Mitochondrial carrier domain"/>
    <property type="match status" value="1"/>
</dbReference>
<evidence type="ECO:0000256" key="5">
    <source>
        <dbReference type="ARBA" id="ARBA00022737"/>
    </source>
</evidence>
<comment type="subcellular location">
    <subcellularLocation>
        <location evidence="1">Mitochondrion inner membrane</location>
        <topology evidence="1">Multi-pass membrane protein</topology>
    </subcellularLocation>
</comment>
<keyword evidence="9" id="KW-0472">Membrane</keyword>
<name>A0A9P9IH60_9HYPO</name>
<evidence type="ECO:0000256" key="6">
    <source>
        <dbReference type="ARBA" id="ARBA00022792"/>
    </source>
</evidence>
<dbReference type="GO" id="GO:0005315">
    <property type="term" value="F:phosphate transmembrane transporter activity"/>
    <property type="evidence" value="ECO:0007669"/>
    <property type="project" value="InterPro"/>
</dbReference>